<feature type="domain" description="O-methyltransferase dimerisation" evidence="5">
    <location>
        <begin position="21"/>
        <end position="94"/>
    </location>
</feature>
<dbReference type="Pfam" id="PF00891">
    <property type="entry name" value="Methyltransf_2"/>
    <property type="match status" value="1"/>
</dbReference>
<dbReference type="SUPFAM" id="SSF53335">
    <property type="entry name" value="S-adenosyl-L-methionine-dependent methyltransferases"/>
    <property type="match status" value="1"/>
</dbReference>
<evidence type="ECO:0000313" key="6">
    <source>
        <dbReference type="EMBL" id="PZW18314.1"/>
    </source>
</evidence>
<dbReference type="InterPro" id="IPR012967">
    <property type="entry name" value="COMT_dimerisation"/>
</dbReference>
<protein>
    <submittedName>
        <fullName evidence="6">Methyltransferase family protein</fullName>
    </submittedName>
</protein>
<keyword evidence="2 6" id="KW-0808">Transferase</keyword>
<dbReference type="InterPro" id="IPR016461">
    <property type="entry name" value="COMT-like"/>
</dbReference>
<dbReference type="CDD" id="cd02440">
    <property type="entry name" value="AdoMet_MTases"/>
    <property type="match status" value="1"/>
</dbReference>
<gene>
    <name evidence="6" type="ORF">EI42_06231</name>
</gene>
<dbReference type="GO" id="GO:0008171">
    <property type="term" value="F:O-methyltransferase activity"/>
    <property type="evidence" value="ECO:0007669"/>
    <property type="project" value="InterPro"/>
</dbReference>
<sequence>MHSIPSQQRAEGLNPKPLLDLNYAFAQTAILIAAVRLRLFTLIDEQSLTVGELAAAAGTEPEATRRLLRGLITLGLVEQEAERYRLTAPALHFLVEGKSSYLGGDTLAMLDYIPAWLALDQTVQSAHPYRDLGSPATAETFFAPRVRDLFPLIYPIARRAIPLLVSAVERERPLQILDLGAGCAPWSIALVQQFPSAQVTAIDLPTVARQGQRYTEELGLTDRFRWREADIEQIEYEPADIVFLGHVSRFISDERTQALLHKASRCLQPGGKLLLADVFFREEGESTLNATAVMLDLSMLVNSAGGRIRTCTEIEAWLKQSGFVHVQRVDSIAPFPVFLAQKEGI</sequence>
<evidence type="ECO:0000256" key="1">
    <source>
        <dbReference type="ARBA" id="ARBA00022603"/>
    </source>
</evidence>
<dbReference type="PIRSF" id="PIRSF005739">
    <property type="entry name" value="O-mtase"/>
    <property type="match status" value="1"/>
</dbReference>
<keyword evidence="3" id="KW-0949">S-adenosyl-L-methionine</keyword>
<keyword evidence="7" id="KW-1185">Reference proteome</keyword>
<dbReference type="PANTHER" id="PTHR43712">
    <property type="entry name" value="PUTATIVE (AFU_ORTHOLOGUE AFUA_4G14580)-RELATED"/>
    <property type="match status" value="1"/>
</dbReference>
<evidence type="ECO:0000313" key="7">
    <source>
        <dbReference type="Proteomes" id="UP000248806"/>
    </source>
</evidence>
<dbReference type="InterPro" id="IPR029063">
    <property type="entry name" value="SAM-dependent_MTases_sf"/>
</dbReference>
<keyword evidence="1 6" id="KW-0489">Methyltransferase</keyword>
<dbReference type="InterPro" id="IPR001077">
    <property type="entry name" value="COMT_C"/>
</dbReference>
<dbReference type="Gene3D" id="3.40.50.150">
    <property type="entry name" value="Vaccinia Virus protein VP39"/>
    <property type="match status" value="1"/>
</dbReference>
<dbReference type="PROSITE" id="PS51683">
    <property type="entry name" value="SAM_OMT_II"/>
    <property type="match status" value="1"/>
</dbReference>
<dbReference type="GO" id="GO:0032259">
    <property type="term" value="P:methylation"/>
    <property type="evidence" value="ECO:0007669"/>
    <property type="project" value="UniProtKB-KW"/>
</dbReference>
<dbReference type="EMBL" id="QKUF01000053">
    <property type="protein sequence ID" value="PZW18314.1"/>
    <property type="molecule type" value="Genomic_DNA"/>
</dbReference>
<dbReference type="GO" id="GO:0046983">
    <property type="term" value="F:protein dimerization activity"/>
    <property type="evidence" value="ECO:0007669"/>
    <property type="project" value="InterPro"/>
</dbReference>
<name>A0A326U3V4_THEHA</name>
<evidence type="ECO:0000259" key="4">
    <source>
        <dbReference type="Pfam" id="PF00891"/>
    </source>
</evidence>
<proteinExistence type="predicted"/>
<dbReference type="AlphaFoldDB" id="A0A326U3V4"/>
<dbReference type="Gene3D" id="1.10.10.10">
    <property type="entry name" value="Winged helix-like DNA-binding domain superfamily/Winged helix DNA-binding domain"/>
    <property type="match status" value="1"/>
</dbReference>
<comment type="caution">
    <text evidence="6">The sequence shown here is derived from an EMBL/GenBank/DDBJ whole genome shotgun (WGS) entry which is preliminary data.</text>
</comment>
<dbReference type="InterPro" id="IPR036390">
    <property type="entry name" value="WH_DNA-bd_sf"/>
</dbReference>
<evidence type="ECO:0000259" key="5">
    <source>
        <dbReference type="Pfam" id="PF08100"/>
    </source>
</evidence>
<evidence type="ECO:0000256" key="2">
    <source>
        <dbReference type="ARBA" id="ARBA00022679"/>
    </source>
</evidence>
<dbReference type="Pfam" id="PF08100">
    <property type="entry name" value="Dimerisation"/>
    <property type="match status" value="1"/>
</dbReference>
<dbReference type="PANTHER" id="PTHR43712:SF2">
    <property type="entry name" value="O-METHYLTRANSFERASE CICE"/>
    <property type="match status" value="1"/>
</dbReference>
<dbReference type="RefSeq" id="WP_170143037.1">
    <property type="nucleotide sequence ID" value="NZ_BIFX01000003.1"/>
</dbReference>
<dbReference type="InterPro" id="IPR036388">
    <property type="entry name" value="WH-like_DNA-bd_sf"/>
</dbReference>
<evidence type="ECO:0000256" key="3">
    <source>
        <dbReference type="ARBA" id="ARBA00022691"/>
    </source>
</evidence>
<dbReference type="SUPFAM" id="SSF46785">
    <property type="entry name" value="Winged helix' DNA-binding domain"/>
    <property type="match status" value="1"/>
</dbReference>
<reference evidence="6 7" key="1">
    <citation type="submission" date="2018-06" db="EMBL/GenBank/DDBJ databases">
        <title>Genomic Encyclopedia of Archaeal and Bacterial Type Strains, Phase II (KMG-II): from individual species to whole genera.</title>
        <authorList>
            <person name="Goeker M."/>
        </authorList>
    </citation>
    <scope>NUCLEOTIDE SEQUENCE [LARGE SCALE GENOMIC DNA]</scope>
    <source>
        <strain evidence="6 7">ATCC BAA-1881</strain>
    </source>
</reference>
<dbReference type="Proteomes" id="UP000248806">
    <property type="component" value="Unassembled WGS sequence"/>
</dbReference>
<organism evidence="6 7">
    <name type="scientific">Thermosporothrix hazakensis</name>
    <dbReference type="NCBI Taxonomy" id="644383"/>
    <lineage>
        <taxon>Bacteria</taxon>
        <taxon>Bacillati</taxon>
        <taxon>Chloroflexota</taxon>
        <taxon>Ktedonobacteria</taxon>
        <taxon>Ktedonobacterales</taxon>
        <taxon>Thermosporotrichaceae</taxon>
        <taxon>Thermosporothrix</taxon>
    </lineage>
</organism>
<feature type="domain" description="O-methyltransferase C-terminal" evidence="4">
    <location>
        <begin position="174"/>
        <end position="323"/>
    </location>
</feature>
<accession>A0A326U3V4</accession>